<organism evidence="3 4">
    <name type="scientific">Mycobacterium ostraviense</name>
    <dbReference type="NCBI Taxonomy" id="2738409"/>
    <lineage>
        <taxon>Bacteria</taxon>
        <taxon>Bacillati</taxon>
        <taxon>Actinomycetota</taxon>
        <taxon>Actinomycetes</taxon>
        <taxon>Mycobacteriales</taxon>
        <taxon>Mycobacteriaceae</taxon>
        <taxon>Mycobacterium</taxon>
    </lineage>
</organism>
<proteinExistence type="predicted"/>
<evidence type="ECO:0008006" key="5">
    <source>
        <dbReference type="Google" id="ProtNLM"/>
    </source>
</evidence>
<evidence type="ECO:0000256" key="1">
    <source>
        <dbReference type="SAM" id="MobiDB-lite"/>
    </source>
</evidence>
<sequence length="175" mass="18214">MAPSDPFDFSDFGAPSAPPPQPRSTSAPDQPAGRETNRPFDTGFDPFADQAFDQARPVAGDAFGGSDSGLGEGALTVARPPVALFALALGLAVAGVVIGMLWGPWLPAAFAGWLLAGPVAIGVLAEFTRVDTQRRANAVYSAPRWVATLYWVVLGVCLLGIAVGAWHIAIWAGRL</sequence>
<feature type="region of interest" description="Disordered" evidence="1">
    <location>
        <begin position="1"/>
        <end position="46"/>
    </location>
</feature>
<dbReference type="RefSeq" id="WP_075510377.1">
    <property type="nucleotide sequence ID" value="NZ_CP089224.1"/>
</dbReference>
<gene>
    <name evidence="3" type="ORF">A4G28_26280</name>
</gene>
<evidence type="ECO:0000313" key="3">
    <source>
        <dbReference type="EMBL" id="KZS62968.1"/>
    </source>
</evidence>
<reference evidence="4" key="1">
    <citation type="submission" date="2016-04" db="EMBL/GenBank/DDBJ databases">
        <authorList>
            <person name="Strapagiel D."/>
            <person name="Borowka P."/>
            <person name="Marciniak B."/>
            <person name="Bakula Z."/>
            <person name="Van Ingen J."/>
            <person name="Safianowska A."/>
            <person name="Dziadek J."/>
            <person name="Jagielski T."/>
        </authorList>
    </citation>
    <scope>NUCLEOTIDE SEQUENCE [LARGE SCALE GENOMIC DNA]</scope>
    <source>
        <strain evidence="4">1010001458</strain>
    </source>
</reference>
<accession>A0A164AZM9</accession>
<keyword evidence="4" id="KW-1185">Reference proteome</keyword>
<dbReference type="Proteomes" id="UP000077342">
    <property type="component" value="Unassembled WGS sequence"/>
</dbReference>
<dbReference type="EMBL" id="LWCI01000101">
    <property type="protein sequence ID" value="KZS62968.1"/>
    <property type="molecule type" value="Genomic_DNA"/>
</dbReference>
<dbReference type="AlphaFoldDB" id="A0A164AZM9"/>
<comment type="caution">
    <text evidence="3">The sequence shown here is derived from an EMBL/GenBank/DDBJ whole genome shotgun (WGS) entry which is preliminary data.</text>
</comment>
<keyword evidence="2" id="KW-0812">Transmembrane</keyword>
<keyword evidence="2" id="KW-0472">Membrane</keyword>
<evidence type="ECO:0000313" key="4">
    <source>
        <dbReference type="Proteomes" id="UP000077342"/>
    </source>
</evidence>
<evidence type="ECO:0000256" key="2">
    <source>
        <dbReference type="SAM" id="Phobius"/>
    </source>
</evidence>
<feature type="transmembrane region" description="Helical" evidence="2">
    <location>
        <begin position="82"/>
        <end position="102"/>
    </location>
</feature>
<feature type="transmembrane region" description="Helical" evidence="2">
    <location>
        <begin position="148"/>
        <end position="172"/>
    </location>
</feature>
<protein>
    <recommendedName>
        <fullName evidence="5">Transmembrane protein</fullName>
    </recommendedName>
</protein>
<feature type="transmembrane region" description="Helical" evidence="2">
    <location>
        <begin position="108"/>
        <end position="127"/>
    </location>
</feature>
<name>A0A164AZM9_9MYCO</name>
<keyword evidence="2" id="KW-1133">Transmembrane helix</keyword>